<organism evidence="2 3">
    <name type="scientific">Eumeta variegata</name>
    <name type="common">Bagworm moth</name>
    <name type="synonym">Eumeta japonica</name>
    <dbReference type="NCBI Taxonomy" id="151549"/>
    <lineage>
        <taxon>Eukaryota</taxon>
        <taxon>Metazoa</taxon>
        <taxon>Ecdysozoa</taxon>
        <taxon>Arthropoda</taxon>
        <taxon>Hexapoda</taxon>
        <taxon>Insecta</taxon>
        <taxon>Pterygota</taxon>
        <taxon>Neoptera</taxon>
        <taxon>Endopterygota</taxon>
        <taxon>Lepidoptera</taxon>
        <taxon>Glossata</taxon>
        <taxon>Ditrysia</taxon>
        <taxon>Tineoidea</taxon>
        <taxon>Psychidae</taxon>
        <taxon>Oiketicinae</taxon>
        <taxon>Eumeta</taxon>
    </lineage>
</organism>
<feature type="compositionally biased region" description="Low complexity" evidence="1">
    <location>
        <begin position="22"/>
        <end position="40"/>
    </location>
</feature>
<dbReference type="AlphaFoldDB" id="A0A4C1UPV3"/>
<dbReference type="Proteomes" id="UP000299102">
    <property type="component" value="Unassembled WGS sequence"/>
</dbReference>
<sequence>MKISACSFPPFLYLSSSSLITGRRAGGRSSTARRPGASAPVMQSPPPSGRALVAGGLPGTAARVPARARLVLPPPRAPPDAAHLQRGSFRPDEASARRGGLDRNKSLRVRASAWLSTRPTSSDDEVEREPGSLWTELYGVCVYHIVHS</sequence>
<feature type="region of interest" description="Disordered" evidence="1">
    <location>
        <begin position="72"/>
        <end position="104"/>
    </location>
</feature>
<evidence type="ECO:0000313" key="2">
    <source>
        <dbReference type="EMBL" id="GBP27874.1"/>
    </source>
</evidence>
<keyword evidence="3" id="KW-1185">Reference proteome</keyword>
<reference evidence="2 3" key="1">
    <citation type="journal article" date="2019" name="Commun. Biol.">
        <title>The bagworm genome reveals a unique fibroin gene that provides high tensile strength.</title>
        <authorList>
            <person name="Kono N."/>
            <person name="Nakamura H."/>
            <person name="Ohtoshi R."/>
            <person name="Tomita M."/>
            <person name="Numata K."/>
            <person name="Arakawa K."/>
        </authorList>
    </citation>
    <scope>NUCLEOTIDE SEQUENCE [LARGE SCALE GENOMIC DNA]</scope>
</reference>
<evidence type="ECO:0000313" key="3">
    <source>
        <dbReference type="Proteomes" id="UP000299102"/>
    </source>
</evidence>
<dbReference type="EMBL" id="BGZK01000200">
    <property type="protein sequence ID" value="GBP27874.1"/>
    <property type="molecule type" value="Genomic_DNA"/>
</dbReference>
<evidence type="ECO:0000256" key="1">
    <source>
        <dbReference type="SAM" id="MobiDB-lite"/>
    </source>
</evidence>
<protein>
    <submittedName>
        <fullName evidence="2">Uncharacterized protein</fullName>
    </submittedName>
</protein>
<name>A0A4C1UPV3_EUMVA</name>
<gene>
    <name evidence="2" type="ORF">EVAR_14063_1</name>
</gene>
<proteinExistence type="predicted"/>
<comment type="caution">
    <text evidence="2">The sequence shown here is derived from an EMBL/GenBank/DDBJ whole genome shotgun (WGS) entry which is preliminary data.</text>
</comment>
<feature type="region of interest" description="Disordered" evidence="1">
    <location>
        <begin position="22"/>
        <end position="49"/>
    </location>
</feature>
<accession>A0A4C1UPV3</accession>
<feature type="compositionally biased region" description="Basic and acidic residues" evidence="1">
    <location>
        <begin position="89"/>
        <end position="104"/>
    </location>
</feature>